<sequence length="313" mass="35433">MAPDEVFSYIPTPEHPSRLRQMLPIDAQEGLALLAYYRNSFVNACTKKDQNTADCILDIVIHLRYRLIKLGEFLEDPSSSLFAIYYEQTLPCMIYGTPLKIDFSPACDLTSLIAEIDIDEGIEIADDVEGFVFGDIDMSQFDVPTVQSVKSVETKKGKRHAKLPPKVEPNNDDDGIKILPPKVEKMKSKKLKNNFYPDFASPLEHLPNLNEEMSKARNRYLLTSTAKYVAEKNAGTEDLGDIECDIWDCLGDLVVCSRGKEAVKLLEVMHPVEVVEDGTIRVTKQREKVGYEAIDYCFRGCPSSRDWLLTRRL</sequence>
<dbReference type="EMBL" id="LC597892">
    <property type="protein sequence ID" value="BCP45672.1"/>
    <property type="molecule type" value="Genomic_RNA"/>
</dbReference>
<evidence type="ECO:0000313" key="2">
    <source>
        <dbReference type="EMBL" id="BCP45672.1"/>
    </source>
</evidence>
<evidence type="ECO:0000256" key="1">
    <source>
        <dbReference type="SAM" id="MobiDB-lite"/>
    </source>
</evidence>
<protein>
    <submittedName>
        <fullName evidence="2">Uncharacterized protein</fullName>
    </submittedName>
</protein>
<accession>A0A7R7T1P8</accession>
<feature type="region of interest" description="Disordered" evidence="1">
    <location>
        <begin position="155"/>
        <end position="177"/>
    </location>
</feature>
<proteinExistence type="predicted"/>
<reference evidence="2" key="1">
    <citation type="submission" date="2020-12" db="EMBL/GenBank/DDBJ databases">
        <title>Osugoroshi viruses, novel members of Partitiviridae, are late male-killing virus in Homona magnanima.</title>
        <authorList>
            <person name="Fujita R."/>
            <person name="Inoue M."/>
            <person name="Takamatu T."/>
            <person name="Arai H."/>
            <person name="Nishino M."/>
            <person name="Abe N."/>
            <person name="Nakai M."/>
            <person name="Urayama S."/>
            <person name="Chiba Y."/>
            <person name="Kunimi Y."/>
        </authorList>
    </citation>
    <scope>NUCLEOTIDE SEQUENCE</scope>
</reference>
<name>A0A7R7T1P8_9VIRU</name>
<organism evidence="2">
    <name type="scientific">Osugoroshi virus</name>
    <dbReference type="NCBI Taxonomy" id="2202814"/>
    <lineage>
        <taxon>Viruses</taxon>
        <taxon>Riboviria</taxon>
        <taxon>Orthornavirae</taxon>
        <taxon>Pisuviricota</taxon>
        <taxon>Duplopiviricetes</taxon>
        <taxon>Durnavirales</taxon>
        <taxon>Partitiviridae</taxon>
    </lineage>
</organism>